<proteinExistence type="predicted"/>
<sequence>MTVARSSASAGTSASDAGRNSQVDAGAVESIEPRRSPSSHAVASTLAAPGDRFRRGSPHRDLARNGPGRRWATSPITAGYAWYTVTVDAVHRARIWYVGSVAPTSLRHRIPVRHRHVRASARAPGSSPRVTPAGPTPPDGYARRR</sequence>
<dbReference type="AlphaFoldDB" id="A0A8J3NGC9"/>
<protein>
    <submittedName>
        <fullName evidence="2">Uncharacterized protein</fullName>
    </submittedName>
</protein>
<feature type="region of interest" description="Disordered" evidence="1">
    <location>
        <begin position="116"/>
        <end position="145"/>
    </location>
</feature>
<evidence type="ECO:0000313" key="3">
    <source>
        <dbReference type="Proteomes" id="UP000612808"/>
    </source>
</evidence>
<feature type="region of interest" description="Disordered" evidence="1">
    <location>
        <begin position="1"/>
        <end position="70"/>
    </location>
</feature>
<evidence type="ECO:0000256" key="1">
    <source>
        <dbReference type="SAM" id="MobiDB-lite"/>
    </source>
</evidence>
<reference evidence="2" key="1">
    <citation type="submission" date="2021-01" db="EMBL/GenBank/DDBJ databases">
        <title>Whole genome shotgun sequence of Actinocatenispora rupis NBRC 107355.</title>
        <authorList>
            <person name="Komaki H."/>
            <person name="Tamura T."/>
        </authorList>
    </citation>
    <scope>NUCLEOTIDE SEQUENCE</scope>
    <source>
        <strain evidence="2">NBRC 107355</strain>
    </source>
</reference>
<organism evidence="2 3">
    <name type="scientific">Actinocatenispora rupis</name>
    <dbReference type="NCBI Taxonomy" id="519421"/>
    <lineage>
        <taxon>Bacteria</taxon>
        <taxon>Bacillati</taxon>
        <taxon>Actinomycetota</taxon>
        <taxon>Actinomycetes</taxon>
        <taxon>Micromonosporales</taxon>
        <taxon>Micromonosporaceae</taxon>
        <taxon>Actinocatenispora</taxon>
    </lineage>
</organism>
<dbReference type="EMBL" id="BOMB01000048">
    <property type="protein sequence ID" value="GID15815.1"/>
    <property type="molecule type" value="Genomic_DNA"/>
</dbReference>
<keyword evidence="3" id="KW-1185">Reference proteome</keyword>
<name>A0A8J3NGC9_9ACTN</name>
<comment type="caution">
    <text evidence="2">The sequence shown here is derived from an EMBL/GenBank/DDBJ whole genome shotgun (WGS) entry which is preliminary data.</text>
</comment>
<feature type="compositionally biased region" description="Basic and acidic residues" evidence="1">
    <location>
        <begin position="51"/>
        <end position="63"/>
    </location>
</feature>
<accession>A0A8J3NGC9</accession>
<evidence type="ECO:0000313" key="2">
    <source>
        <dbReference type="EMBL" id="GID15815.1"/>
    </source>
</evidence>
<dbReference type="Proteomes" id="UP000612808">
    <property type="component" value="Unassembled WGS sequence"/>
</dbReference>
<feature type="compositionally biased region" description="Low complexity" evidence="1">
    <location>
        <begin position="1"/>
        <end position="19"/>
    </location>
</feature>
<gene>
    <name evidence="2" type="ORF">Aru02nite_67040</name>
</gene>